<feature type="compositionally biased region" description="Basic and acidic residues" evidence="1">
    <location>
        <begin position="135"/>
        <end position="146"/>
    </location>
</feature>
<dbReference type="EMBL" id="LMTZ01000152">
    <property type="protein sequence ID" value="KST62609.1"/>
    <property type="molecule type" value="Genomic_DNA"/>
</dbReference>
<dbReference type="AlphaFoldDB" id="A0A0V7ZDM0"/>
<gene>
    <name evidence="3" type="ORF">BC008_10405</name>
    <name evidence="4" type="ORF">BC008_10600</name>
</gene>
<keyword evidence="2" id="KW-1133">Transmembrane helix</keyword>
<reference evidence="3 5" key="1">
    <citation type="journal article" date="2015" name="Genome Announc.">
        <title>Draft Genome of the Euendolithic (true boring) Cyanobacterium Mastigocoleus testarum strain BC008.</title>
        <authorList>
            <person name="Guida B.S."/>
            <person name="Garcia-Pichel F."/>
        </authorList>
    </citation>
    <scope>NUCLEOTIDE SEQUENCE [LARGE SCALE GENOMIC DNA]</scope>
    <source>
        <strain evidence="3 5">BC008</strain>
    </source>
</reference>
<dbReference type="EMBL" id="LMTZ01000153">
    <property type="protein sequence ID" value="KST62571.1"/>
    <property type="molecule type" value="Genomic_DNA"/>
</dbReference>
<keyword evidence="2" id="KW-0812">Transmembrane</keyword>
<accession>A0A0V7ZDM0</accession>
<dbReference type="Proteomes" id="UP000053372">
    <property type="component" value="Unassembled WGS sequence"/>
</dbReference>
<proteinExistence type="predicted"/>
<name>A0A0V7ZDM0_9CYAN</name>
<organism evidence="3 5">
    <name type="scientific">Mastigocoleus testarum BC008</name>
    <dbReference type="NCBI Taxonomy" id="371196"/>
    <lineage>
        <taxon>Bacteria</taxon>
        <taxon>Bacillati</taxon>
        <taxon>Cyanobacteriota</taxon>
        <taxon>Cyanophyceae</taxon>
        <taxon>Nostocales</taxon>
        <taxon>Hapalosiphonaceae</taxon>
        <taxon>Mastigocoleus</taxon>
    </lineage>
</organism>
<evidence type="ECO:0000313" key="3">
    <source>
        <dbReference type="EMBL" id="KST62571.1"/>
    </source>
</evidence>
<comment type="caution">
    <text evidence="3">The sequence shown here is derived from an EMBL/GenBank/DDBJ whole genome shotgun (WGS) entry which is preliminary data.</text>
</comment>
<feature type="transmembrane region" description="Helical" evidence="2">
    <location>
        <begin position="37"/>
        <end position="57"/>
    </location>
</feature>
<keyword evidence="5" id="KW-1185">Reference proteome</keyword>
<evidence type="ECO:0000313" key="5">
    <source>
        <dbReference type="Proteomes" id="UP000053372"/>
    </source>
</evidence>
<keyword evidence="2" id="KW-0472">Membrane</keyword>
<evidence type="ECO:0000256" key="1">
    <source>
        <dbReference type="SAM" id="MobiDB-lite"/>
    </source>
</evidence>
<evidence type="ECO:0000313" key="4">
    <source>
        <dbReference type="EMBL" id="KST62609.1"/>
    </source>
</evidence>
<sequence length="154" mass="17257">MKLSGIAFAPNLTRKNAKMLCNNATPLCWEGDMKTNILRLVSFFSTSLAIALALVIISAMSTAKANNNAPVPRTLPDLHPSVLNGLISPTASERFLEEGRRKLETEADILVHPERYEREVILKIDMTKIKKIEEIEEKKPTFHTPEDTSQQEVN</sequence>
<feature type="region of interest" description="Disordered" evidence="1">
    <location>
        <begin position="135"/>
        <end position="154"/>
    </location>
</feature>
<protein>
    <submittedName>
        <fullName evidence="3">Uncharacterized protein</fullName>
    </submittedName>
</protein>
<evidence type="ECO:0000256" key="2">
    <source>
        <dbReference type="SAM" id="Phobius"/>
    </source>
</evidence>